<evidence type="ECO:0000259" key="2">
    <source>
        <dbReference type="Pfam" id="PF08393"/>
    </source>
</evidence>
<protein>
    <submittedName>
        <fullName evidence="3">DNAH6 protein</fullName>
    </submittedName>
</protein>
<keyword evidence="1" id="KW-0175">Coiled coil</keyword>
<dbReference type="PANTHER" id="PTHR45703:SF36">
    <property type="entry name" value="DYNEIN HEAVY CHAIN, CYTOPLASMIC"/>
    <property type="match status" value="1"/>
</dbReference>
<reference evidence="3" key="1">
    <citation type="submission" date="2021-02" db="EMBL/GenBank/DDBJ databases">
        <authorList>
            <person name="Dougan E. K."/>
            <person name="Rhodes N."/>
            <person name="Thang M."/>
            <person name="Chan C."/>
        </authorList>
    </citation>
    <scope>NUCLEOTIDE SEQUENCE</scope>
</reference>
<evidence type="ECO:0000313" key="3">
    <source>
        <dbReference type="EMBL" id="CAE7217004.1"/>
    </source>
</evidence>
<dbReference type="Gene3D" id="1.20.140.100">
    <property type="entry name" value="Dynein heavy chain, N-terminal domain 2"/>
    <property type="match status" value="1"/>
</dbReference>
<dbReference type="GO" id="GO:0007018">
    <property type="term" value="P:microtubule-based movement"/>
    <property type="evidence" value="ECO:0007669"/>
    <property type="project" value="InterPro"/>
</dbReference>
<comment type="caution">
    <text evidence="3">The sequence shown here is derived from an EMBL/GenBank/DDBJ whole genome shotgun (WGS) entry which is preliminary data.</text>
</comment>
<dbReference type="EMBL" id="CAJNDS010000545">
    <property type="protein sequence ID" value="CAE7217004.1"/>
    <property type="molecule type" value="Genomic_DNA"/>
</dbReference>
<dbReference type="GO" id="GO:0051959">
    <property type="term" value="F:dynein light intermediate chain binding"/>
    <property type="evidence" value="ECO:0007669"/>
    <property type="project" value="InterPro"/>
</dbReference>
<gene>
    <name evidence="3" type="primary">DNAH6</name>
    <name evidence="3" type="ORF">SNAT2548_LOCUS7688</name>
</gene>
<dbReference type="Proteomes" id="UP000604046">
    <property type="component" value="Unassembled WGS sequence"/>
</dbReference>
<dbReference type="InterPro" id="IPR013602">
    <property type="entry name" value="Dynein_heavy_linker"/>
</dbReference>
<dbReference type="InterPro" id="IPR042228">
    <property type="entry name" value="Dynein_linker_3"/>
</dbReference>
<dbReference type="GO" id="GO:0030286">
    <property type="term" value="C:dynein complex"/>
    <property type="evidence" value="ECO:0007669"/>
    <property type="project" value="InterPro"/>
</dbReference>
<keyword evidence="4" id="KW-1185">Reference proteome</keyword>
<dbReference type="AlphaFoldDB" id="A0A812JZ27"/>
<organism evidence="3 4">
    <name type="scientific">Symbiodinium natans</name>
    <dbReference type="NCBI Taxonomy" id="878477"/>
    <lineage>
        <taxon>Eukaryota</taxon>
        <taxon>Sar</taxon>
        <taxon>Alveolata</taxon>
        <taxon>Dinophyceae</taxon>
        <taxon>Suessiales</taxon>
        <taxon>Symbiodiniaceae</taxon>
        <taxon>Symbiodinium</taxon>
    </lineage>
</organism>
<dbReference type="InterPro" id="IPR026983">
    <property type="entry name" value="DHC"/>
</dbReference>
<feature type="coiled-coil region" evidence="1">
    <location>
        <begin position="745"/>
        <end position="772"/>
    </location>
</feature>
<name>A0A812JZ27_9DINO</name>
<feature type="domain" description="Dynein heavy chain linker" evidence="2">
    <location>
        <begin position="793"/>
        <end position="1198"/>
    </location>
</feature>
<evidence type="ECO:0000256" key="1">
    <source>
        <dbReference type="SAM" id="Coils"/>
    </source>
</evidence>
<dbReference type="GO" id="GO:0045505">
    <property type="term" value="F:dynein intermediate chain binding"/>
    <property type="evidence" value="ECO:0007669"/>
    <property type="project" value="InterPro"/>
</dbReference>
<accession>A0A812JZ27</accession>
<dbReference type="InterPro" id="IPR042222">
    <property type="entry name" value="Dynein_2_N"/>
</dbReference>
<proteinExistence type="predicted"/>
<dbReference type="PANTHER" id="PTHR45703">
    <property type="entry name" value="DYNEIN HEAVY CHAIN"/>
    <property type="match status" value="1"/>
</dbReference>
<dbReference type="OrthoDB" id="413296at2759"/>
<dbReference type="Pfam" id="PF08393">
    <property type="entry name" value="DHC_N2"/>
    <property type="match status" value="1"/>
</dbReference>
<dbReference type="Gene3D" id="3.20.180.20">
    <property type="entry name" value="Dynein heavy chain, N-terminal domain 2"/>
    <property type="match status" value="1"/>
</dbReference>
<sequence>MRDACDSRIDPEETGSRPFDIFLEILRGAEKREETLGKEFVYVRQVAGESAYDLELVPFREVSLESYMTVSPAGMSHYVGGTPVSFVSLFHWLQERRLFRSLRRLRFFREFPVRKSFLHWRNAGRWGRMTKAGRVLEDRVFFLHPWFRQVPRVTNLNWQHDLFQRAAHQAAKVKLEVSQILALVIDQERSIALCSIYKRFLPLPRHAWHAWHAWQVRREATDSSEFTRQILVSGRRAGAAIVRAGMDWEDSEALERLGFSKDVSFAQRSRLRHECERLLRFARLVDLICNESLAGSRGEERAKPPKEKLQHATAAYRHGSLVLKVTSMSRPDHVAKSLALQLCPSDAELQEEFISWLRHGCNLATFFTRNYASPAPCLDSSTLYRATCSDCLIALALALACFEDMAAHRYLVRSESLDAQAEEAQEEREPDALFERLRGQAGWQRSCLRLAQTLRTAYREADSKLRVLDENLRWCYECQNTVIPDVIKRLWASGHTSGFAELLNKYNEGLQSFDKLPSRHFLRPLEIETAAMLAELKEAPARCLAELTEQLPEVVLACAEGLSQWIGGKTRQLSKEPTSVADFVSDLLALEETQEGWKGQHELLERMQALHDILDEHRVYMSTTLRTKVSGMPRSFTVFQTVFSSKEEQVSQLRPAFLEQFAVELAALEAKLALFVSEDKVRDPELLQLPSDTPLTQARVFSAFLRPEATFRFLTSKALEEGLVPACGPEQGQSTEHALKSVLDVEGKLSDLDRLRGALRQLQADHDRYEHYQAVLRGDGLVVPDLKDAWLQLQRRLDLWKTFADWQDKCCEWLPSDLLLVDLVMVSKEVTGLWAQAEQAQQELPENDVFEELTHQLKYMQDLVPVLEVLQNEHLRGRHWKELSVTLDVKLSVSHLGRPQLAFGQAAAWNLTKHMAGLLTVARRATQEHYVEVALENLTRSWSSALGPRRLDLPITGASGASGAGGGLVVGSLEGLQEQLQDGLAVVGSSTSRFAEVHLDRVKLWQSRFDKVQELLEEIGNCQRRHSHLDATFSTELQNQLPNEFLAFQPVDSTWKALLHRLQQRPQVVDLALDPQNLQTLRQLGETMDTILRDLEGFLVTKRQSFPRLFFFSDTELLRFLRSFGKRSSPKAMELLARQCFPGVGSLELEDASVLAILSSREWPERLPLLAKVKLRGPEQTLEAIQAGIGAAFRQLLKGAIEEAAAGNADEWAVTVDLPSQAPVFLSS</sequence>
<evidence type="ECO:0000313" key="4">
    <source>
        <dbReference type="Proteomes" id="UP000604046"/>
    </source>
</evidence>